<dbReference type="PANTHER" id="PTHR35011:SF2">
    <property type="entry name" value="2,3-DIKETO-L-GULONATE TRAP TRANSPORTER SMALL PERMEASE PROTEIN YIAM"/>
    <property type="match status" value="1"/>
</dbReference>
<dbReference type="STRING" id="1178482.AR456_10825"/>
<feature type="domain" description="Tripartite ATP-independent periplasmic transporters DctQ component" evidence="10">
    <location>
        <begin position="27"/>
        <end position="156"/>
    </location>
</feature>
<evidence type="ECO:0000256" key="9">
    <source>
        <dbReference type="RuleBase" id="RU369079"/>
    </source>
</evidence>
<dbReference type="Proteomes" id="UP000019113">
    <property type="component" value="Unassembled WGS sequence"/>
</dbReference>
<proteinExistence type="inferred from homology"/>
<dbReference type="RefSeq" id="WP_021817375.1">
    <property type="nucleotide sequence ID" value="NZ_AVBC01000014.1"/>
</dbReference>
<dbReference type="OrthoDB" id="4964541at2"/>
<comment type="similarity">
    <text evidence="8 9">Belongs to the TRAP transporter small permease family.</text>
</comment>
<dbReference type="eggNOG" id="COG3090">
    <property type="taxonomic scope" value="Bacteria"/>
</dbReference>
<protein>
    <recommendedName>
        <fullName evidence="9">TRAP transporter small permease protein</fullName>
    </recommendedName>
</protein>
<comment type="subunit">
    <text evidence="9">The complex comprises the extracytoplasmic solute receptor protein and the two transmembrane proteins.</text>
</comment>
<evidence type="ECO:0000256" key="1">
    <source>
        <dbReference type="ARBA" id="ARBA00004429"/>
    </source>
</evidence>
<keyword evidence="12" id="KW-1185">Reference proteome</keyword>
<comment type="subcellular location">
    <subcellularLocation>
        <location evidence="1 9">Cell inner membrane</location>
        <topology evidence="1 9">Multi-pass membrane protein</topology>
    </subcellularLocation>
</comment>
<dbReference type="GO" id="GO:0015740">
    <property type="term" value="P:C4-dicarboxylate transport"/>
    <property type="evidence" value="ECO:0007669"/>
    <property type="project" value="TreeGrafter"/>
</dbReference>
<name>W1NCT8_9GAMM</name>
<evidence type="ECO:0000256" key="2">
    <source>
        <dbReference type="ARBA" id="ARBA00022448"/>
    </source>
</evidence>
<evidence type="ECO:0000256" key="6">
    <source>
        <dbReference type="ARBA" id="ARBA00022989"/>
    </source>
</evidence>
<evidence type="ECO:0000313" key="11">
    <source>
        <dbReference type="EMBL" id="ERL52750.1"/>
    </source>
</evidence>
<organism evidence="11 12">
    <name type="scientific">Halomonas huangheensis</name>
    <dbReference type="NCBI Taxonomy" id="1178482"/>
    <lineage>
        <taxon>Bacteria</taxon>
        <taxon>Pseudomonadati</taxon>
        <taxon>Pseudomonadota</taxon>
        <taxon>Gammaproteobacteria</taxon>
        <taxon>Oceanospirillales</taxon>
        <taxon>Halomonadaceae</taxon>
        <taxon>Halomonas</taxon>
    </lineage>
</organism>
<comment type="caution">
    <text evidence="11">The sequence shown here is derived from an EMBL/GenBank/DDBJ whole genome shotgun (WGS) entry which is preliminary data.</text>
</comment>
<keyword evidence="6 9" id="KW-1133">Transmembrane helix</keyword>
<evidence type="ECO:0000256" key="4">
    <source>
        <dbReference type="ARBA" id="ARBA00022519"/>
    </source>
</evidence>
<keyword evidence="5 9" id="KW-0812">Transmembrane</keyword>
<evidence type="ECO:0000256" key="3">
    <source>
        <dbReference type="ARBA" id="ARBA00022475"/>
    </source>
</evidence>
<gene>
    <name evidence="11" type="ORF">BJB45_15840</name>
</gene>
<feature type="transmembrane region" description="Helical" evidence="9">
    <location>
        <begin position="51"/>
        <end position="70"/>
    </location>
</feature>
<dbReference type="PATRIC" id="fig|1178482.3.peg.427"/>
<reference evidence="11 12" key="1">
    <citation type="submission" date="2013-08" db="EMBL/GenBank/DDBJ databases">
        <title>draft genome of Halomonas huanghegensis, strain BJGMM-B45T.</title>
        <authorList>
            <person name="Miao C."/>
            <person name="Wan Y."/>
            <person name="Jin W."/>
        </authorList>
    </citation>
    <scope>NUCLEOTIDE SEQUENCE [LARGE SCALE GENOMIC DNA]</scope>
    <source>
        <strain evidence="11 12">BJGMM-B45</strain>
    </source>
</reference>
<evidence type="ECO:0000256" key="7">
    <source>
        <dbReference type="ARBA" id="ARBA00023136"/>
    </source>
</evidence>
<dbReference type="PANTHER" id="PTHR35011">
    <property type="entry name" value="2,3-DIKETO-L-GULONATE TRAP TRANSPORTER SMALL PERMEASE PROTEIN YIAM"/>
    <property type="match status" value="1"/>
</dbReference>
<dbReference type="EMBL" id="AVBC01000014">
    <property type="protein sequence ID" value="ERL52750.1"/>
    <property type="molecule type" value="Genomic_DNA"/>
</dbReference>
<dbReference type="InterPro" id="IPR055348">
    <property type="entry name" value="DctQ"/>
</dbReference>
<dbReference type="KEGG" id="hhu:AR456_10825"/>
<keyword evidence="3" id="KW-1003">Cell membrane</keyword>
<comment type="function">
    <text evidence="9">Part of the tripartite ATP-independent periplasmic (TRAP) transport system.</text>
</comment>
<dbReference type="AlphaFoldDB" id="W1NCT8"/>
<dbReference type="Pfam" id="PF04290">
    <property type="entry name" value="DctQ"/>
    <property type="match status" value="1"/>
</dbReference>
<evidence type="ECO:0000256" key="8">
    <source>
        <dbReference type="ARBA" id="ARBA00038436"/>
    </source>
</evidence>
<feature type="transmembrane region" description="Helical" evidence="9">
    <location>
        <begin position="90"/>
        <end position="111"/>
    </location>
</feature>
<evidence type="ECO:0000259" key="10">
    <source>
        <dbReference type="Pfam" id="PF04290"/>
    </source>
</evidence>
<keyword evidence="2 9" id="KW-0813">Transport</keyword>
<keyword evidence="7 9" id="KW-0472">Membrane</keyword>
<feature type="transmembrane region" description="Helical" evidence="9">
    <location>
        <begin position="131"/>
        <end position="148"/>
    </location>
</feature>
<evidence type="ECO:0000256" key="5">
    <source>
        <dbReference type="ARBA" id="ARBA00022692"/>
    </source>
</evidence>
<evidence type="ECO:0000313" key="12">
    <source>
        <dbReference type="Proteomes" id="UP000019113"/>
    </source>
</evidence>
<dbReference type="GO" id="GO:0005886">
    <property type="term" value="C:plasma membrane"/>
    <property type="evidence" value="ECO:0007669"/>
    <property type="project" value="UniProtKB-SubCell"/>
</dbReference>
<dbReference type="GO" id="GO:0022857">
    <property type="term" value="F:transmembrane transporter activity"/>
    <property type="evidence" value="ECO:0007669"/>
    <property type="project" value="UniProtKB-UniRule"/>
</dbReference>
<keyword evidence="4 9" id="KW-0997">Cell inner membrane</keyword>
<feature type="transmembrane region" description="Helical" evidence="9">
    <location>
        <begin position="12"/>
        <end position="36"/>
    </location>
</feature>
<dbReference type="InterPro" id="IPR007387">
    <property type="entry name" value="TRAP_DctQ"/>
</dbReference>
<accession>W1NCT8</accession>
<sequence>MTTTFSCLVAYFWRLLTLVVVTAFGLMLMVMAIQVISRYSLGIAVPWTDEVSRYLFLSEIFLGSVLALRYQEHIRITVVTDLLSPSLRRIAALLADLICIAVLVMMMGGAFNMMERTAGVFASTFNMSFSYLYLMQLIAAGLMILLLVEDIINRLRGLEDHNRPDTQPPGSN</sequence>